<feature type="chain" id="PRO_5014869590" evidence="1">
    <location>
        <begin position="21"/>
        <end position="71"/>
    </location>
</feature>
<accession>A0A2M4B3W6</accession>
<keyword evidence="1" id="KW-0732">Signal</keyword>
<sequence>MLVFVTHFLSFCTTVFLLSAQSWRINNESHLSQILNFCVCLDKIFIMLHHHACMVRVRGFCVKVRIASLSL</sequence>
<protein>
    <submittedName>
        <fullName evidence="2">Putative secreted protein</fullName>
    </submittedName>
</protein>
<feature type="signal peptide" evidence="1">
    <location>
        <begin position="1"/>
        <end position="20"/>
    </location>
</feature>
<dbReference type="EMBL" id="GGFK01014413">
    <property type="protein sequence ID" value="MBW47734.1"/>
    <property type="molecule type" value="Transcribed_RNA"/>
</dbReference>
<evidence type="ECO:0000256" key="1">
    <source>
        <dbReference type="SAM" id="SignalP"/>
    </source>
</evidence>
<organism evidence="2">
    <name type="scientific">Anopheles triannulatus</name>
    <dbReference type="NCBI Taxonomy" id="58253"/>
    <lineage>
        <taxon>Eukaryota</taxon>
        <taxon>Metazoa</taxon>
        <taxon>Ecdysozoa</taxon>
        <taxon>Arthropoda</taxon>
        <taxon>Hexapoda</taxon>
        <taxon>Insecta</taxon>
        <taxon>Pterygota</taxon>
        <taxon>Neoptera</taxon>
        <taxon>Endopterygota</taxon>
        <taxon>Diptera</taxon>
        <taxon>Nematocera</taxon>
        <taxon>Culicoidea</taxon>
        <taxon>Culicidae</taxon>
        <taxon>Anophelinae</taxon>
        <taxon>Anopheles</taxon>
    </lineage>
</organism>
<evidence type="ECO:0000313" key="2">
    <source>
        <dbReference type="EMBL" id="MBW47734.1"/>
    </source>
</evidence>
<name>A0A2M4B3W6_9DIPT</name>
<dbReference type="AlphaFoldDB" id="A0A2M4B3W6"/>
<proteinExistence type="predicted"/>
<reference evidence="2" key="1">
    <citation type="submission" date="2018-01" db="EMBL/GenBank/DDBJ databases">
        <title>An insight into the sialome of Amazonian anophelines.</title>
        <authorList>
            <person name="Ribeiro J.M."/>
            <person name="Scarpassa V."/>
            <person name="Calvo E."/>
        </authorList>
    </citation>
    <scope>NUCLEOTIDE SEQUENCE</scope>
    <source>
        <tissue evidence="2">Salivary glands</tissue>
    </source>
</reference>